<dbReference type="GO" id="GO:0047545">
    <property type="term" value="F:(S)-2-hydroxyglutarate dehydrogenase activity"/>
    <property type="evidence" value="ECO:0007669"/>
    <property type="project" value="TreeGrafter"/>
</dbReference>
<comment type="cofactor">
    <cofactor evidence="1">
        <name>FAD</name>
        <dbReference type="ChEBI" id="CHEBI:57692"/>
    </cofactor>
</comment>
<evidence type="ECO:0000256" key="1">
    <source>
        <dbReference type="ARBA" id="ARBA00001974"/>
    </source>
</evidence>
<keyword evidence="8" id="KW-1185">Reference proteome</keyword>
<dbReference type="PANTHER" id="PTHR43104:SF2">
    <property type="entry name" value="L-2-HYDROXYGLUTARATE DEHYDROGENASE, MITOCHONDRIAL"/>
    <property type="match status" value="1"/>
</dbReference>
<dbReference type="InterPro" id="IPR036188">
    <property type="entry name" value="FAD/NAD-bd_sf"/>
</dbReference>
<comment type="similarity">
    <text evidence="5">Belongs to the L2HGDH family.</text>
</comment>
<dbReference type="AlphaFoldDB" id="A0A1Q5P875"/>
<protein>
    <submittedName>
        <fullName evidence="7">Hydroxyglutarate oxidase</fullName>
    </submittedName>
</protein>
<dbReference type="Gene3D" id="3.30.9.10">
    <property type="entry name" value="D-Amino Acid Oxidase, subunit A, domain 2"/>
    <property type="match status" value="1"/>
</dbReference>
<dbReference type="NCBIfam" id="NF008726">
    <property type="entry name" value="PRK11728.1"/>
    <property type="match status" value="1"/>
</dbReference>
<keyword evidence="4" id="KW-0560">Oxidoreductase</keyword>
<dbReference type="Pfam" id="PF01266">
    <property type="entry name" value="DAO"/>
    <property type="match status" value="1"/>
</dbReference>
<accession>A0A1Q5P875</accession>
<dbReference type="InterPro" id="IPR006076">
    <property type="entry name" value="FAD-dep_OxRdtase"/>
</dbReference>
<sequence>MSIKKYDTIVIGAGLVGLSVAYHLKLKNPDSKVLLIEKENGVAKHQSGNNSGVIHSGIYYAPGSLKAKNCIAGYNSLLAFAEEHNIPYELCGKIIVATTPAEVVKLREIHERGIQNGLTNLRELTSLQEIQEIEPHCTGIRGIHVPQTGIIDYPKMAETLLDLYQNKYGGEAVFGEKVINIHSQNSTVHVETDKHMYAADNMVSCAGLFSDRVASMTEKENDLRIIPFRGEYYKLSKEKEHLVKTLIYPVPDPSFPFLGVHFTRMIQGGVEAGPNAVLAFKREGYKFQDLNLGDMKDTLSWPGFWKIVAKYGQTGMGEMYRSLSKAAFTKALQKLIPEVQESDLVPGGAGVRAQACDRNGKLIDDFNILKSANIVHVRNAPSPAATSSLAIGNYIVSELIGEKTAVL</sequence>
<feature type="domain" description="FAD dependent oxidoreductase" evidence="6">
    <location>
        <begin position="7"/>
        <end position="396"/>
    </location>
</feature>
<evidence type="ECO:0000313" key="7">
    <source>
        <dbReference type="EMBL" id="OKL38404.1"/>
    </source>
</evidence>
<evidence type="ECO:0000259" key="6">
    <source>
        <dbReference type="Pfam" id="PF01266"/>
    </source>
</evidence>
<dbReference type="STRING" id="1797110.A3841_06695"/>
<evidence type="ECO:0000256" key="3">
    <source>
        <dbReference type="ARBA" id="ARBA00022827"/>
    </source>
</evidence>
<dbReference type="Gene3D" id="3.50.50.60">
    <property type="entry name" value="FAD/NAD(P)-binding domain"/>
    <property type="match status" value="1"/>
</dbReference>
<gene>
    <name evidence="7" type="ORF">A3841_06695</name>
</gene>
<comment type="caution">
    <text evidence="7">The sequence shown here is derived from an EMBL/GenBank/DDBJ whole genome shotgun (WGS) entry which is preliminary data.</text>
</comment>
<proteinExistence type="inferred from homology"/>
<evidence type="ECO:0000256" key="4">
    <source>
        <dbReference type="ARBA" id="ARBA00023002"/>
    </source>
</evidence>
<keyword evidence="2" id="KW-0285">Flavoprotein</keyword>
<dbReference type="Proteomes" id="UP000186551">
    <property type="component" value="Unassembled WGS sequence"/>
</dbReference>
<evidence type="ECO:0000256" key="2">
    <source>
        <dbReference type="ARBA" id="ARBA00022630"/>
    </source>
</evidence>
<dbReference type="PANTHER" id="PTHR43104">
    <property type="entry name" value="L-2-HYDROXYGLUTARATE DEHYDROGENASE, MITOCHONDRIAL"/>
    <property type="match status" value="1"/>
</dbReference>
<dbReference type="SUPFAM" id="SSF51905">
    <property type="entry name" value="FAD/NAD(P)-binding domain"/>
    <property type="match status" value="1"/>
</dbReference>
<organism evidence="7 8">
    <name type="scientific">Pontibacter flavimaris</name>
    <dbReference type="NCBI Taxonomy" id="1797110"/>
    <lineage>
        <taxon>Bacteria</taxon>
        <taxon>Pseudomonadati</taxon>
        <taxon>Bacteroidota</taxon>
        <taxon>Cytophagia</taxon>
        <taxon>Cytophagales</taxon>
        <taxon>Hymenobacteraceae</taxon>
        <taxon>Pontibacter</taxon>
    </lineage>
</organism>
<dbReference type="GO" id="GO:0005737">
    <property type="term" value="C:cytoplasm"/>
    <property type="evidence" value="ECO:0007669"/>
    <property type="project" value="TreeGrafter"/>
</dbReference>
<name>A0A1Q5P875_9BACT</name>
<evidence type="ECO:0000256" key="5">
    <source>
        <dbReference type="ARBA" id="ARBA00037941"/>
    </source>
</evidence>
<keyword evidence="3" id="KW-0274">FAD</keyword>
<reference evidence="7 8" key="1">
    <citation type="submission" date="2016-03" db="EMBL/GenBank/DDBJ databases">
        <title>Genome sequence of Pontibacter sp. nov., of the family cytophagaceae, isolated from marine sediment of the Yellow Sea, China.</title>
        <authorList>
            <person name="Zhang G."/>
            <person name="Zhang R."/>
        </authorList>
    </citation>
    <scope>NUCLEOTIDE SEQUENCE [LARGE SCALE GENOMIC DNA]</scope>
    <source>
        <strain evidence="7 8">S10-8</strain>
    </source>
</reference>
<dbReference type="RefSeq" id="WP_073855033.1">
    <property type="nucleotide sequence ID" value="NZ_LVWA01000013.1"/>
</dbReference>
<dbReference type="EMBL" id="LVWA01000013">
    <property type="protein sequence ID" value="OKL38404.1"/>
    <property type="molecule type" value="Genomic_DNA"/>
</dbReference>
<dbReference type="OrthoDB" id="9801699at2"/>
<evidence type="ECO:0000313" key="8">
    <source>
        <dbReference type="Proteomes" id="UP000186551"/>
    </source>
</evidence>